<gene>
    <name evidence="1" type="ORF">ACFQ4C_21830</name>
</gene>
<dbReference type="EMBL" id="JBHTLP010000019">
    <property type="protein sequence ID" value="MFD1143784.1"/>
    <property type="molecule type" value="Genomic_DNA"/>
</dbReference>
<sequence length="144" mass="16232">MPMLADNRTTVADFIEEVWNKNRLDVLDTYLAPDFVDHSLPAALPANQEGLKQWITDTSRAFEHKTVLEEQVTEGDTCIVKFRLAVRHVGSWRGIEPAGTEASVVGYRCFKLNNGKIREHWALLDGNSLENQLLNSAHGCKIQQ</sequence>
<reference evidence="2" key="1">
    <citation type="journal article" date="2019" name="Int. J. Syst. Evol. Microbiol.">
        <title>The Global Catalogue of Microorganisms (GCM) 10K type strain sequencing project: providing services to taxonomists for standard genome sequencing and annotation.</title>
        <authorList>
            <consortium name="The Broad Institute Genomics Platform"/>
            <consortium name="The Broad Institute Genome Sequencing Center for Infectious Disease"/>
            <person name="Wu L."/>
            <person name="Ma J."/>
        </authorList>
    </citation>
    <scope>NUCLEOTIDE SEQUENCE [LARGE SCALE GENOMIC DNA]</scope>
    <source>
        <strain evidence="2">CCUG 55608</strain>
    </source>
</reference>
<dbReference type="PANTHER" id="PTHR38436:SF1">
    <property type="entry name" value="ESTER CYCLASE"/>
    <property type="match status" value="1"/>
</dbReference>
<name>A0ABW3QAQ2_9BACT</name>
<keyword evidence="2" id="KW-1185">Reference proteome</keyword>
<dbReference type="SUPFAM" id="SSF54427">
    <property type="entry name" value="NTF2-like"/>
    <property type="match status" value="1"/>
</dbReference>
<dbReference type="Pfam" id="PF07366">
    <property type="entry name" value="SnoaL"/>
    <property type="match status" value="1"/>
</dbReference>
<organism evidence="1 2">
    <name type="scientific">Larkinella insperata</name>
    <dbReference type="NCBI Taxonomy" id="332158"/>
    <lineage>
        <taxon>Bacteria</taxon>
        <taxon>Pseudomonadati</taxon>
        <taxon>Bacteroidota</taxon>
        <taxon>Cytophagia</taxon>
        <taxon>Cytophagales</taxon>
        <taxon>Spirosomataceae</taxon>
        <taxon>Larkinella</taxon>
    </lineage>
</organism>
<accession>A0ABW3QAQ2</accession>
<dbReference type="RefSeq" id="WP_265993670.1">
    <property type="nucleotide sequence ID" value="NZ_CP110973.1"/>
</dbReference>
<evidence type="ECO:0000313" key="1">
    <source>
        <dbReference type="EMBL" id="MFD1143784.1"/>
    </source>
</evidence>
<proteinExistence type="predicted"/>
<dbReference type="InterPro" id="IPR032710">
    <property type="entry name" value="NTF2-like_dom_sf"/>
</dbReference>
<dbReference type="Proteomes" id="UP001597116">
    <property type="component" value="Unassembled WGS sequence"/>
</dbReference>
<comment type="caution">
    <text evidence="1">The sequence shown here is derived from an EMBL/GenBank/DDBJ whole genome shotgun (WGS) entry which is preliminary data.</text>
</comment>
<evidence type="ECO:0000313" key="2">
    <source>
        <dbReference type="Proteomes" id="UP001597116"/>
    </source>
</evidence>
<protein>
    <submittedName>
        <fullName evidence="1">Ester cyclase</fullName>
    </submittedName>
</protein>
<dbReference type="InterPro" id="IPR009959">
    <property type="entry name" value="Cyclase_SnoaL-like"/>
</dbReference>
<dbReference type="PANTHER" id="PTHR38436">
    <property type="entry name" value="POLYKETIDE CYCLASE SNOAL-LIKE DOMAIN"/>
    <property type="match status" value="1"/>
</dbReference>
<dbReference type="Gene3D" id="3.10.450.50">
    <property type="match status" value="1"/>
</dbReference>